<dbReference type="InterPro" id="IPR010131">
    <property type="entry name" value="MdtP/NodT-like"/>
</dbReference>
<dbReference type="EMBL" id="JACHKT010000035">
    <property type="protein sequence ID" value="MBB6005096.1"/>
    <property type="molecule type" value="Genomic_DNA"/>
</dbReference>
<dbReference type="Proteomes" id="UP000524404">
    <property type="component" value="Unassembled WGS sequence"/>
</dbReference>
<dbReference type="Gene3D" id="1.20.1600.10">
    <property type="entry name" value="Outer membrane efflux proteins (OEP)"/>
    <property type="match status" value="1"/>
</dbReference>
<protein>
    <submittedName>
        <fullName evidence="2">Cobalt-zinc-cadmium efflux system outer membrane protein</fullName>
    </submittedName>
</protein>
<sequence length="417" mass="48126">MKRLWIILLSLTCFKTFSQDTLKLALTDVEAIFLKNNALLLAQKYNIEASKAQIIQARLWDNPTFSGEQQIYNQETRTPLPLGNMGQRAFQIQQLFLLAGKRNKQIELAKINTEASEYNYYDLLRTLAIELRTNFYDTYFIIKSVAMYDEEILTFQKLLVAYEEQYGKGNIPLKEVIRLKAFLFSLKKEQNELRQQIIEKQSTLRTLLNTKETLFIAPKIDEKVLDSLGINDLTLAQLTATAFENRYDLKMQDASVRYEKENLLLQKAMATPDLRLGYSYDRNGSFIPNYHAITLQIDIPVFNKNQGNIKTSSFRIEAAQKTLEQAQTSLQNDVLSAFMKVQENNRLAQSIDSKFIRSFDTLIEGAVASYQKRNISLIEFVDFVESYKTSVVELNALKSDRMRSIEELNFVVGKKVL</sequence>
<dbReference type="InterPro" id="IPR003423">
    <property type="entry name" value="OMP_efflux"/>
</dbReference>
<comment type="similarity">
    <text evidence="1">Belongs to the outer membrane factor (OMF) (TC 1.B.17) family.</text>
</comment>
<dbReference type="PANTHER" id="PTHR30203:SF23">
    <property type="entry name" value="OUTER MEMBRANE EFFLUX PROTEIN"/>
    <property type="match status" value="1"/>
</dbReference>
<accession>A0A841EQA3</accession>
<evidence type="ECO:0000256" key="1">
    <source>
        <dbReference type="ARBA" id="ARBA00007613"/>
    </source>
</evidence>
<organism evidence="2 3">
    <name type="scientific">Arcicella rosea</name>
    <dbReference type="NCBI Taxonomy" id="502909"/>
    <lineage>
        <taxon>Bacteria</taxon>
        <taxon>Pseudomonadati</taxon>
        <taxon>Bacteroidota</taxon>
        <taxon>Cytophagia</taxon>
        <taxon>Cytophagales</taxon>
        <taxon>Flectobacillaceae</taxon>
        <taxon>Arcicella</taxon>
    </lineage>
</organism>
<dbReference type="AlphaFoldDB" id="A0A841EQA3"/>
<dbReference type="GO" id="GO:0015562">
    <property type="term" value="F:efflux transmembrane transporter activity"/>
    <property type="evidence" value="ECO:0007669"/>
    <property type="project" value="InterPro"/>
</dbReference>
<dbReference type="SUPFAM" id="SSF56954">
    <property type="entry name" value="Outer membrane efflux proteins (OEP)"/>
    <property type="match status" value="1"/>
</dbReference>
<proteinExistence type="inferred from homology"/>
<dbReference type="Pfam" id="PF02321">
    <property type="entry name" value="OEP"/>
    <property type="match status" value="2"/>
</dbReference>
<reference evidence="2 3" key="1">
    <citation type="submission" date="2020-08" db="EMBL/GenBank/DDBJ databases">
        <title>Functional genomics of gut bacteria from endangered species of beetles.</title>
        <authorList>
            <person name="Carlos-Shanley C."/>
        </authorList>
    </citation>
    <scope>NUCLEOTIDE SEQUENCE [LARGE SCALE GENOMIC DNA]</scope>
    <source>
        <strain evidence="2 3">S00070</strain>
    </source>
</reference>
<comment type="caution">
    <text evidence="2">The sequence shown here is derived from an EMBL/GenBank/DDBJ whole genome shotgun (WGS) entry which is preliminary data.</text>
</comment>
<evidence type="ECO:0000313" key="3">
    <source>
        <dbReference type="Proteomes" id="UP000524404"/>
    </source>
</evidence>
<keyword evidence="3" id="KW-1185">Reference proteome</keyword>
<dbReference type="RefSeq" id="WP_184136609.1">
    <property type="nucleotide sequence ID" value="NZ_JACHKT010000035.1"/>
</dbReference>
<name>A0A841EQA3_9BACT</name>
<gene>
    <name evidence="2" type="ORF">HNP25_003767</name>
</gene>
<dbReference type="PANTHER" id="PTHR30203">
    <property type="entry name" value="OUTER MEMBRANE CATION EFFLUX PROTEIN"/>
    <property type="match status" value="1"/>
</dbReference>
<evidence type="ECO:0000313" key="2">
    <source>
        <dbReference type="EMBL" id="MBB6005096.1"/>
    </source>
</evidence>